<dbReference type="Gene3D" id="2.80.10.50">
    <property type="match status" value="1"/>
</dbReference>
<feature type="domain" description="Ricin B lectin" evidence="1">
    <location>
        <begin position="44"/>
        <end position="164"/>
    </location>
</feature>
<dbReference type="InterPro" id="IPR000772">
    <property type="entry name" value="Ricin_B_lectin"/>
</dbReference>
<dbReference type="PROSITE" id="PS50231">
    <property type="entry name" value="RICIN_B_LECTIN"/>
    <property type="match status" value="1"/>
</dbReference>
<protein>
    <recommendedName>
        <fullName evidence="1">Ricin B lectin domain-containing protein</fullName>
    </recommendedName>
</protein>
<evidence type="ECO:0000313" key="2">
    <source>
        <dbReference type="EMBL" id="TWW72538.1"/>
    </source>
</evidence>
<dbReference type="FunFam" id="2.80.10.50:FF:000041">
    <property type="entry name" value="Polypeptide N-acetylgalactosaminyltransferase"/>
    <property type="match status" value="1"/>
</dbReference>
<comment type="caution">
    <text evidence="2">The sequence shown here is derived from an EMBL/GenBank/DDBJ whole genome shotgun (WGS) entry which is preliminary data.</text>
</comment>
<evidence type="ECO:0000313" key="3">
    <source>
        <dbReference type="Proteomes" id="UP000324091"/>
    </source>
</evidence>
<dbReference type="Pfam" id="PF00652">
    <property type="entry name" value="Ricin_B_lectin"/>
    <property type="match status" value="1"/>
</dbReference>
<dbReference type="SUPFAM" id="SSF50370">
    <property type="entry name" value="Ricin B-like lectins"/>
    <property type="match status" value="1"/>
</dbReference>
<dbReference type="SMART" id="SM00458">
    <property type="entry name" value="RICIN"/>
    <property type="match status" value="1"/>
</dbReference>
<gene>
    <name evidence="2" type="ORF">D4764_16G0010350</name>
</gene>
<sequence length="167" mass="18114">MKGGLLCGSGLPPSPHICSSCARFSDLTSEQTLLCRRSLRVPEQEAVTSVLRQGGLCLEARGDSLGLGECRGIGATRPHSQRWELIEPLIRQQDLCLAISAFAPGSKVKMEPCNTKEARQKWKPKGSVLQHLVSGLCLDSQTPMGPLVINPCRPQVASQSWEPQIIT</sequence>
<organism evidence="2 3">
    <name type="scientific">Takifugu flavidus</name>
    <name type="common">sansaifugu</name>
    <dbReference type="NCBI Taxonomy" id="433684"/>
    <lineage>
        <taxon>Eukaryota</taxon>
        <taxon>Metazoa</taxon>
        <taxon>Chordata</taxon>
        <taxon>Craniata</taxon>
        <taxon>Vertebrata</taxon>
        <taxon>Euteleostomi</taxon>
        <taxon>Actinopterygii</taxon>
        <taxon>Neopterygii</taxon>
        <taxon>Teleostei</taxon>
        <taxon>Neoteleostei</taxon>
        <taxon>Acanthomorphata</taxon>
        <taxon>Eupercaria</taxon>
        <taxon>Tetraodontiformes</taxon>
        <taxon>Tetradontoidea</taxon>
        <taxon>Tetraodontidae</taxon>
        <taxon>Takifugu</taxon>
    </lineage>
</organism>
<dbReference type="InterPro" id="IPR035992">
    <property type="entry name" value="Ricin_B-like_lectins"/>
</dbReference>
<keyword evidence="3" id="KW-1185">Reference proteome</keyword>
<dbReference type="EMBL" id="RHFK02000008">
    <property type="protein sequence ID" value="TWW72538.1"/>
    <property type="molecule type" value="Genomic_DNA"/>
</dbReference>
<evidence type="ECO:0000259" key="1">
    <source>
        <dbReference type="SMART" id="SM00458"/>
    </source>
</evidence>
<accession>A0A5C6P0A6</accession>
<reference evidence="2 3" key="1">
    <citation type="submission" date="2019-04" db="EMBL/GenBank/DDBJ databases">
        <title>Chromosome genome assembly for Takifugu flavidus.</title>
        <authorList>
            <person name="Xiao S."/>
        </authorList>
    </citation>
    <scope>NUCLEOTIDE SEQUENCE [LARGE SCALE GENOMIC DNA]</scope>
    <source>
        <strain evidence="2">HTHZ2018</strain>
        <tissue evidence="2">Muscle</tissue>
    </source>
</reference>
<dbReference type="AlphaFoldDB" id="A0A5C6P0A6"/>
<dbReference type="Proteomes" id="UP000324091">
    <property type="component" value="Chromosome 16"/>
</dbReference>
<proteinExistence type="predicted"/>
<name>A0A5C6P0A6_9TELE</name>